<dbReference type="Proteomes" id="UP000019763">
    <property type="component" value="Unassembled WGS sequence"/>
</dbReference>
<dbReference type="RefSeq" id="XP_011131826.1">
    <property type="nucleotide sequence ID" value="XM_011133524.1"/>
</dbReference>
<proteinExistence type="predicted"/>
<evidence type="ECO:0000313" key="2">
    <source>
        <dbReference type="Proteomes" id="UP000019763"/>
    </source>
</evidence>
<protein>
    <submittedName>
        <fullName evidence="1">Uncharacterized protein</fullName>
    </submittedName>
</protein>
<accession>A0A023B2I1</accession>
<reference evidence="1" key="1">
    <citation type="submission" date="2013-12" db="EMBL/GenBank/DDBJ databases">
        <authorList>
            <person name="Omoto C.K."/>
            <person name="Sibley D."/>
            <person name="Venepally P."/>
            <person name="Hadjithomas M."/>
            <person name="Karamycheva S."/>
            <person name="Brunk B."/>
            <person name="Roos D."/>
            <person name="Caler E."/>
            <person name="Lorenzi H."/>
        </authorList>
    </citation>
    <scope>NUCLEOTIDE SEQUENCE</scope>
</reference>
<sequence>MKTNVCGATNGLKLSGLLSVLYTDTGEQTSVKGCDAKVAIIDGLGSRGLLEVLVVADKDDFEKPRKKFDLVHDSVRLLVLPPKDLDGCLGDASEFMFEDECRQKKKSSKKSSKKSRSELDERVALIETQAADFHRAVDSLATSIWHGLVSPKNRLDRPVADRIYEDIVPRTMAPARPLEGTRRPFIKKWRPVTEEDYDLLWKDHFSLGEQTSEPEYDDLNKIVFRAASPEKAGTRSLSAVLCQRGLEYMVIGAIAVALRWAFCTDSECTNVQRYWKGSAAGNGSAVANGTAPVADGLVQALDSSGNLGIVISNFRDAAKEIAAVANISQTGTGAQYVELPQFSFDMAKSALVEAAKTICERLTPAWDPEAMATRGDPTVVPQTGFGCGPRSRPQASFAWLNRPGAYVDSGTGWDLQWYRSPLTKCVQMEFNPERSDLWVGPLTPDSWVNNWAVCGWPGNATLMCRDLGVSNPQCFEFASWNEGPLGLRFLIGMINRIFHPTGDEDCILRCQPSDKEDVRASRLAEAQRRVSDREFEASRPVLDGDGCSSERLQRFVEAVKENDAAKYAEVYSSKSLPFHHDELSPFWFKAPCGSGMWVPGEPRPTCTCPKLRITCEMSRKPDQTFELLNSNRTTSQDAFTAISSWVLPEMRPERCFYQCLTPVFSNSTAE</sequence>
<evidence type="ECO:0000313" key="1">
    <source>
        <dbReference type="EMBL" id="EZG54812.1"/>
    </source>
</evidence>
<dbReference type="VEuPathDB" id="CryptoDB:GNI_119820"/>
<comment type="caution">
    <text evidence="1">The sequence shown here is derived from an EMBL/GenBank/DDBJ whole genome shotgun (WGS) entry which is preliminary data.</text>
</comment>
<dbReference type="GeneID" id="22914247"/>
<keyword evidence="2" id="KW-1185">Reference proteome</keyword>
<name>A0A023B2I1_GRENI</name>
<dbReference type="EMBL" id="AFNH02000891">
    <property type="protein sequence ID" value="EZG54812.1"/>
    <property type="molecule type" value="Genomic_DNA"/>
</dbReference>
<organism evidence="1 2">
    <name type="scientific">Gregarina niphandrodes</name>
    <name type="common">Septate eugregarine</name>
    <dbReference type="NCBI Taxonomy" id="110365"/>
    <lineage>
        <taxon>Eukaryota</taxon>
        <taxon>Sar</taxon>
        <taxon>Alveolata</taxon>
        <taxon>Apicomplexa</taxon>
        <taxon>Conoidasida</taxon>
        <taxon>Gregarinasina</taxon>
        <taxon>Eugregarinorida</taxon>
        <taxon>Gregarinidae</taxon>
        <taxon>Gregarina</taxon>
    </lineage>
</organism>
<dbReference type="AlphaFoldDB" id="A0A023B2I1"/>
<gene>
    <name evidence="1" type="ORF">GNI_119820</name>
</gene>